<dbReference type="Gene3D" id="1.10.506.10">
    <property type="entry name" value="GTPase Activation - p120gap, domain 1"/>
    <property type="match status" value="1"/>
</dbReference>
<dbReference type="GO" id="GO:0008360">
    <property type="term" value="P:regulation of cell shape"/>
    <property type="evidence" value="ECO:0007669"/>
    <property type="project" value="TreeGrafter"/>
</dbReference>
<evidence type="ECO:0000256" key="1">
    <source>
        <dbReference type="ARBA" id="ARBA00022782"/>
    </source>
</evidence>
<dbReference type="PANTHER" id="PTHR22625">
    <property type="entry name" value="PLEXIN"/>
    <property type="match status" value="1"/>
</dbReference>
<comment type="caution">
    <text evidence="5">The sequence shown here is derived from an EMBL/GenBank/DDBJ whole genome shotgun (WGS) entry which is preliminary data.</text>
</comment>
<comment type="caution">
    <text evidence="2">Lacks conserved residue(s) required for the propagation of feature annotation.</text>
</comment>
<dbReference type="GO" id="GO:0007162">
    <property type="term" value="P:negative regulation of cell adhesion"/>
    <property type="evidence" value="ECO:0007669"/>
    <property type="project" value="TreeGrafter"/>
</dbReference>
<dbReference type="PROSITE" id="PS51004">
    <property type="entry name" value="SEMA"/>
    <property type="match status" value="1"/>
</dbReference>
<name>A0A484AV87_DRONA</name>
<sequence length="1267" mass="142590">MPWAVHCIKVERGHAQTHSYINLDNAEPQSSQPFSSADIVAQFVLPPINNGGVPNGQFDGGSSTSTSTEANFGNHTNAANGFNIGSYNDQSKNYFTHLTFDYAHDVLYAGATNKILKLNENLRVLSEAVTGPKLDAPQCHAGGCPEDVETSLVNNYNKILVVSYAHNDGVLISCGSVRQGACEIYNLLRFPSAPQFVAVPLAANDEYASTYAFVGPSRYSWKEEDILYVGTTFTNVGDYRHDVPAISSRRLDDLNYAEFSIQQSIINIDVKYRDHFLVNYVYGFNSSEYAYFVLVQKKSHLAEEAGYVTRLARICITDPNYDSYTEITIQCTATNKQIDYNILRDAKITHASQKLAHQMGIKRDDHVLVTVFSPSKEISDQPENKSAMCIYSLKDIEDVFIENIHMCFNGTNKDRNLGYISGTINDGKCPNAGSLGNIYNFCSVGLKISGVAPITAHALFHFDNVSVTSVTATTTTDQQHSLAFLGTETGTIKKVLMSGQKPGDSLVIEGEMLNLAADEYDVNVTIGTVQCNITSLALTQLLCIPPEQQPASTDENGIDQSVDLPLVVVKVGRNLRFVIGYLKYDLNKPYSFSHAVFGIILTVAALIIILVIVLIIFRRRSTQAEREYKRIQIQMITLESNVRSECKQAFAELQTDMTDLTADLESSGIPTLDHVNYIMKVFFPGVSDHPILNSAKIRGNSQHTNYDTAMMQFEQLMSNKYFLLTFIETLEMQRSSFSIRDRVNVASLLMIVLMNKMEYATEILKSLLLRLIDKSLASKHPQLMLRRTESVVEKMLTNYLAICMYEYLKEYAGSSLFLLFKAIKHQVEKGLVDAITHDARYSLSEERLLHEQITHSVVLLHILQDDLDEKVQCRVNDWDTISQVKLKILDAIFKNTPFSMRPSVHEVDLEWRHGRGGHLTLQDEDLTTKTINGWKRLNTLFHYGVKESAVMSLIARQNDSYNMPYSKPQAPYHNFYYINNSQSHIIINNDIESGLQQPRLYHLVKPIIPDHYMNIKNSAISGVLPPAQGGAHCIGNGSERINKTIPEVYLTRLLATKGTIQKFVDDFFSIILTVNEELPPAVKWLFDLLDEAARRHGIADTDIIHAWKSNSLPLRFWVNFIKNPDFIFDVNKTYSVDSCLSVIAQTFMDACSTTEHRLGKDSPSNKLLFAKDIPNYRRMVKDFYRDVARLPQISDQEMSTAMQQLSVQQNAEFDTISALKELYIYITKYREQIMDALDSDPNCKKMHLSSKLQSVACTLDGEDTSNC</sequence>
<dbReference type="FunFam" id="1.10.506.10:FF:000027">
    <property type="entry name" value="Plexin A, isoform B"/>
    <property type="match status" value="1"/>
</dbReference>
<dbReference type="OMA" id="CIKVERG"/>
<dbReference type="InterPro" id="IPR001627">
    <property type="entry name" value="Semap_dom"/>
</dbReference>
<evidence type="ECO:0000256" key="3">
    <source>
        <dbReference type="SAM" id="Phobius"/>
    </source>
</evidence>
<dbReference type="InterPro" id="IPR046800">
    <property type="entry name" value="Plexin_RBD"/>
</dbReference>
<keyword evidence="1" id="KW-0221">Differentiation</keyword>
<dbReference type="GO" id="GO:0050772">
    <property type="term" value="P:positive regulation of axonogenesis"/>
    <property type="evidence" value="ECO:0007669"/>
    <property type="project" value="TreeGrafter"/>
</dbReference>
<organism evidence="5 6">
    <name type="scientific">Drosophila navojoa</name>
    <name type="common">Fruit fly</name>
    <dbReference type="NCBI Taxonomy" id="7232"/>
    <lineage>
        <taxon>Eukaryota</taxon>
        <taxon>Metazoa</taxon>
        <taxon>Ecdysozoa</taxon>
        <taxon>Arthropoda</taxon>
        <taxon>Hexapoda</taxon>
        <taxon>Insecta</taxon>
        <taxon>Pterygota</taxon>
        <taxon>Neoptera</taxon>
        <taxon>Endopterygota</taxon>
        <taxon>Diptera</taxon>
        <taxon>Brachycera</taxon>
        <taxon>Muscomorpha</taxon>
        <taxon>Ephydroidea</taxon>
        <taxon>Drosophilidae</taxon>
        <taxon>Drosophila</taxon>
    </lineage>
</organism>
<dbReference type="Proteomes" id="UP000295192">
    <property type="component" value="Unassembled WGS sequence"/>
</dbReference>
<dbReference type="CDD" id="cd00603">
    <property type="entry name" value="IPT_PCSR"/>
    <property type="match status" value="1"/>
</dbReference>
<evidence type="ECO:0000313" key="5">
    <source>
        <dbReference type="EMBL" id="TDG40334.1"/>
    </source>
</evidence>
<dbReference type="GO" id="GO:0097374">
    <property type="term" value="P:sensory neuron axon guidance"/>
    <property type="evidence" value="ECO:0007669"/>
    <property type="project" value="TreeGrafter"/>
</dbReference>
<proteinExistence type="predicted"/>
<protein>
    <recommendedName>
        <fullName evidence="4">Sema domain-containing protein</fullName>
    </recommendedName>
</protein>
<dbReference type="Pfam" id="PF20170">
    <property type="entry name" value="Plexin_RBD"/>
    <property type="match status" value="1"/>
</dbReference>
<keyword evidence="3" id="KW-1133">Transmembrane helix</keyword>
<dbReference type="EMBL" id="LSRL02000601">
    <property type="protein sequence ID" value="TDG40334.1"/>
    <property type="molecule type" value="Genomic_DNA"/>
</dbReference>
<dbReference type="Pfam" id="PF01403">
    <property type="entry name" value="Sema"/>
    <property type="match status" value="1"/>
</dbReference>
<dbReference type="Gene3D" id="2.130.10.10">
    <property type="entry name" value="YVTN repeat-like/Quinoprotein amine dehydrogenase"/>
    <property type="match status" value="1"/>
</dbReference>
<keyword evidence="3" id="KW-0812">Transmembrane</keyword>
<dbReference type="GO" id="GO:0017154">
    <property type="term" value="F:semaphorin receptor activity"/>
    <property type="evidence" value="ECO:0007669"/>
    <property type="project" value="InterPro"/>
</dbReference>
<dbReference type="PANTHER" id="PTHR22625:SF44">
    <property type="entry name" value="PLEXIN-B"/>
    <property type="match status" value="1"/>
</dbReference>
<dbReference type="GO" id="GO:0008045">
    <property type="term" value="P:motor neuron axon guidance"/>
    <property type="evidence" value="ECO:0007669"/>
    <property type="project" value="TreeGrafter"/>
</dbReference>
<dbReference type="InterPro" id="IPR031148">
    <property type="entry name" value="Plexin"/>
</dbReference>
<dbReference type="AlphaFoldDB" id="A0A484AV87"/>
<dbReference type="InterPro" id="IPR036352">
    <property type="entry name" value="Semap_dom_sf"/>
</dbReference>
<dbReference type="InterPro" id="IPR008936">
    <property type="entry name" value="Rho_GTPase_activation_prot"/>
</dbReference>
<dbReference type="CDD" id="cd11236">
    <property type="entry name" value="Sema_plexin_like"/>
    <property type="match status" value="1"/>
</dbReference>
<feature type="domain" description="Sema" evidence="4">
    <location>
        <begin position="67"/>
        <end position="546"/>
    </location>
</feature>
<dbReference type="FunFam" id="3.10.20.90:FF:000213">
    <property type="entry name" value="Plexin A4, B"/>
    <property type="match status" value="1"/>
</dbReference>
<reference evidence="5 6" key="1">
    <citation type="journal article" date="2019" name="J. Hered.">
        <title>An Improved Genome Assembly for Drosophila navojoa, the Basal Species in the mojavensis Cluster.</title>
        <authorList>
            <person name="Vanderlinde T."/>
            <person name="Dupim E.G."/>
            <person name="Nazario-Yepiz N.O."/>
            <person name="Carvalho A.B."/>
        </authorList>
    </citation>
    <scope>NUCLEOTIDE SEQUENCE [LARGE SCALE GENOMIC DNA]</scope>
    <source>
        <strain evidence="5">Navoj_Jal97</strain>
        <tissue evidence="5">Whole organism</tissue>
    </source>
</reference>
<dbReference type="GO" id="GO:0002116">
    <property type="term" value="C:semaphorin receptor complex"/>
    <property type="evidence" value="ECO:0007669"/>
    <property type="project" value="TreeGrafter"/>
</dbReference>
<keyword evidence="3" id="KW-0472">Membrane</keyword>
<dbReference type="SUPFAM" id="SSF101912">
    <property type="entry name" value="Sema domain"/>
    <property type="match status" value="1"/>
</dbReference>
<accession>A0A484AV87</accession>
<dbReference type="InterPro" id="IPR013548">
    <property type="entry name" value="Plexin_cytoplasmic_RasGAP_dom"/>
</dbReference>
<dbReference type="GO" id="GO:0030334">
    <property type="term" value="P:regulation of cell migration"/>
    <property type="evidence" value="ECO:0007669"/>
    <property type="project" value="TreeGrafter"/>
</dbReference>
<dbReference type="InterPro" id="IPR015943">
    <property type="entry name" value="WD40/YVTN_repeat-like_dom_sf"/>
</dbReference>
<keyword evidence="6" id="KW-1185">Reference proteome</keyword>
<gene>
    <name evidence="5" type="ORF">AWZ03_013243</name>
</gene>
<evidence type="ECO:0000313" key="6">
    <source>
        <dbReference type="Proteomes" id="UP000295192"/>
    </source>
</evidence>
<feature type="transmembrane region" description="Helical" evidence="3">
    <location>
        <begin position="595"/>
        <end position="617"/>
    </location>
</feature>
<dbReference type="Pfam" id="PF08337">
    <property type="entry name" value="Plexin_cytopl"/>
    <property type="match status" value="1"/>
</dbReference>
<dbReference type="Gene3D" id="3.10.20.90">
    <property type="entry name" value="Phosphatidylinositol 3-kinase Catalytic Subunit, Chain A, domain 1"/>
    <property type="match status" value="1"/>
</dbReference>
<dbReference type="CDD" id="cd12205">
    <property type="entry name" value="RasGAP_plexin"/>
    <property type="match status" value="1"/>
</dbReference>
<dbReference type="OrthoDB" id="125363at2759"/>
<dbReference type="STRING" id="7232.A0A484AV87"/>
<dbReference type="SUPFAM" id="SSF48350">
    <property type="entry name" value="GTPase activation domain, GAP"/>
    <property type="match status" value="1"/>
</dbReference>
<evidence type="ECO:0000256" key="2">
    <source>
        <dbReference type="PROSITE-ProRule" id="PRU00352"/>
    </source>
</evidence>
<dbReference type="GO" id="GO:0005886">
    <property type="term" value="C:plasma membrane"/>
    <property type="evidence" value="ECO:0007669"/>
    <property type="project" value="TreeGrafter"/>
</dbReference>
<dbReference type="SMART" id="SM00630">
    <property type="entry name" value="Sema"/>
    <property type="match status" value="1"/>
</dbReference>
<dbReference type="FunFam" id="1.10.506.10:FF:000005">
    <property type="entry name" value="Plexin A1"/>
    <property type="match status" value="1"/>
</dbReference>
<evidence type="ECO:0000259" key="4">
    <source>
        <dbReference type="PROSITE" id="PS51004"/>
    </source>
</evidence>